<evidence type="ECO:0000313" key="2">
    <source>
        <dbReference type="Proteomes" id="UP000255517"/>
    </source>
</evidence>
<organism evidence="1 2">
    <name type="scientific">Peptoniphilus lacrimalis</name>
    <dbReference type="NCBI Taxonomy" id="33031"/>
    <lineage>
        <taxon>Bacteria</taxon>
        <taxon>Bacillati</taxon>
        <taxon>Bacillota</taxon>
        <taxon>Tissierellia</taxon>
        <taxon>Tissierellales</taxon>
        <taxon>Peptoniphilaceae</taxon>
        <taxon>Peptoniphilus</taxon>
    </lineage>
</organism>
<name>A0A379C350_9FIRM</name>
<dbReference type="RefSeq" id="WP_019034420.1">
    <property type="nucleotide sequence ID" value="NZ_UGSZ01000001.1"/>
</dbReference>
<keyword evidence="1" id="KW-0378">Hydrolase</keyword>
<dbReference type="SFLD" id="SFLDG01129">
    <property type="entry name" value="C1.5:_HAD__Beta-PGM__Phosphata"/>
    <property type="match status" value="1"/>
</dbReference>
<dbReference type="SFLD" id="SFLDS00003">
    <property type="entry name" value="Haloacid_Dehalogenase"/>
    <property type="match status" value="1"/>
</dbReference>
<dbReference type="PANTHER" id="PTHR43434">
    <property type="entry name" value="PHOSPHOGLYCOLATE PHOSPHATASE"/>
    <property type="match status" value="1"/>
</dbReference>
<dbReference type="PANTHER" id="PTHR43434:SF1">
    <property type="entry name" value="PHOSPHOGLYCOLATE PHOSPHATASE"/>
    <property type="match status" value="1"/>
</dbReference>
<sequence>MLENVKSIIFDFDGTLHQTTKIYTPALAKAVKILQDKGYIDKFEVDDNFSGKLLGYSAEDAWKIIYPNATKEMVAPLISLVGQSMEENMLAKKGSLYEGTVEVLKTLKEKGYDLYLLSNCSNRYLNLACEIYGIKKYFKKLIPAQTFDYIDKGQIIKILMDDMAKEIIVVGDRFHDIEGAKANNLKAIFASYGYGKKEESAKADYKINNIIELIK</sequence>
<protein>
    <submittedName>
        <fullName evidence="1">5'-nucleotidase</fullName>
        <ecNumber evidence="1">3.1.3.5</ecNumber>
    </submittedName>
</protein>
<evidence type="ECO:0000313" key="1">
    <source>
        <dbReference type="EMBL" id="SUB56762.1"/>
    </source>
</evidence>
<dbReference type="InterPro" id="IPR036412">
    <property type="entry name" value="HAD-like_sf"/>
</dbReference>
<proteinExistence type="predicted"/>
<dbReference type="NCBIfam" id="TIGR01549">
    <property type="entry name" value="HAD-SF-IA-v1"/>
    <property type="match status" value="1"/>
</dbReference>
<dbReference type="Gene3D" id="1.10.150.240">
    <property type="entry name" value="Putative phosphatase, domain 2"/>
    <property type="match status" value="1"/>
</dbReference>
<dbReference type="InterPro" id="IPR023214">
    <property type="entry name" value="HAD_sf"/>
</dbReference>
<dbReference type="InterPro" id="IPR041492">
    <property type="entry name" value="HAD_2"/>
</dbReference>
<dbReference type="InterPro" id="IPR050155">
    <property type="entry name" value="HAD-like_hydrolase_sf"/>
</dbReference>
<dbReference type="SUPFAM" id="SSF56784">
    <property type="entry name" value="HAD-like"/>
    <property type="match status" value="1"/>
</dbReference>
<dbReference type="GO" id="GO:0006281">
    <property type="term" value="P:DNA repair"/>
    <property type="evidence" value="ECO:0007669"/>
    <property type="project" value="TreeGrafter"/>
</dbReference>
<dbReference type="InterPro" id="IPR023198">
    <property type="entry name" value="PGP-like_dom2"/>
</dbReference>
<dbReference type="InterPro" id="IPR006439">
    <property type="entry name" value="HAD-SF_hydro_IA"/>
</dbReference>
<accession>A0A379C350</accession>
<dbReference type="Pfam" id="PF13419">
    <property type="entry name" value="HAD_2"/>
    <property type="match status" value="1"/>
</dbReference>
<dbReference type="OrthoDB" id="9807630at2"/>
<dbReference type="Gene3D" id="3.40.50.1000">
    <property type="entry name" value="HAD superfamily/HAD-like"/>
    <property type="match status" value="1"/>
</dbReference>
<dbReference type="Proteomes" id="UP000255517">
    <property type="component" value="Unassembled WGS sequence"/>
</dbReference>
<dbReference type="EC" id="3.1.3.5" evidence="1"/>
<dbReference type="AlphaFoldDB" id="A0A379C350"/>
<dbReference type="EMBL" id="UGSZ01000001">
    <property type="protein sequence ID" value="SUB56762.1"/>
    <property type="molecule type" value="Genomic_DNA"/>
</dbReference>
<reference evidence="1 2" key="1">
    <citation type="submission" date="2018-06" db="EMBL/GenBank/DDBJ databases">
        <authorList>
            <consortium name="Pathogen Informatics"/>
            <person name="Doyle S."/>
        </authorList>
    </citation>
    <scope>NUCLEOTIDE SEQUENCE [LARGE SCALE GENOMIC DNA]</scope>
    <source>
        <strain evidence="1 2">NCTC13149</strain>
    </source>
</reference>
<dbReference type="GO" id="GO:0008253">
    <property type="term" value="F:5'-nucleotidase activity"/>
    <property type="evidence" value="ECO:0007669"/>
    <property type="project" value="UniProtKB-EC"/>
</dbReference>
<dbReference type="GO" id="GO:0008967">
    <property type="term" value="F:phosphoglycolate phosphatase activity"/>
    <property type="evidence" value="ECO:0007669"/>
    <property type="project" value="TreeGrafter"/>
</dbReference>
<dbReference type="STRING" id="1122949.GCA_000378725_00482"/>
<gene>
    <name evidence="1" type="ORF">NCTC13149_00562</name>
</gene>